<evidence type="ECO:0000259" key="6">
    <source>
        <dbReference type="Pfam" id="PF12698"/>
    </source>
</evidence>
<dbReference type="PANTHER" id="PTHR43077:SF10">
    <property type="entry name" value="TRANSPORT PERMEASE PROTEIN"/>
    <property type="match status" value="1"/>
</dbReference>
<dbReference type="InterPro" id="IPR051328">
    <property type="entry name" value="T7SS_ABC-Transporter"/>
</dbReference>
<feature type="transmembrane region" description="Helical" evidence="5">
    <location>
        <begin position="484"/>
        <end position="509"/>
    </location>
</feature>
<proteinExistence type="predicted"/>
<dbReference type="EMBL" id="BAAAZN010000006">
    <property type="protein sequence ID" value="GAA3546705.1"/>
    <property type="molecule type" value="Genomic_DNA"/>
</dbReference>
<dbReference type="Pfam" id="PF12698">
    <property type="entry name" value="ABC2_membrane_3"/>
    <property type="match status" value="2"/>
</dbReference>
<evidence type="ECO:0000313" key="8">
    <source>
        <dbReference type="Proteomes" id="UP001500689"/>
    </source>
</evidence>
<protein>
    <submittedName>
        <fullName evidence="7">YhgE/Pip domain-containing protein</fullName>
    </submittedName>
</protein>
<feature type="transmembrane region" description="Helical" evidence="5">
    <location>
        <begin position="21"/>
        <end position="40"/>
    </location>
</feature>
<feature type="transmembrane region" description="Helical" evidence="5">
    <location>
        <begin position="552"/>
        <end position="571"/>
    </location>
</feature>
<dbReference type="InterPro" id="IPR013525">
    <property type="entry name" value="ABC2_TM"/>
</dbReference>
<dbReference type="InterPro" id="IPR017501">
    <property type="entry name" value="Phage_infect_YhgE_C"/>
</dbReference>
<evidence type="ECO:0000256" key="3">
    <source>
        <dbReference type="ARBA" id="ARBA00022989"/>
    </source>
</evidence>
<dbReference type="RefSeq" id="WP_344860568.1">
    <property type="nucleotide sequence ID" value="NZ_BAAAZN010000006.1"/>
</dbReference>
<gene>
    <name evidence="7" type="ORF">GCM10022222_32930</name>
</gene>
<dbReference type="NCBIfam" id="TIGR03062">
    <property type="entry name" value="pip_yhgE_Cterm"/>
    <property type="match status" value="1"/>
</dbReference>
<keyword evidence="3 5" id="KW-1133">Transmembrane helix</keyword>
<dbReference type="Gene3D" id="3.40.1710.10">
    <property type="entry name" value="abc type-2 transporter like domain"/>
    <property type="match status" value="1"/>
</dbReference>
<feature type="transmembrane region" description="Helical" evidence="5">
    <location>
        <begin position="452"/>
        <end position="472"/>
    </location>
</feature>
<comment type="subcellular location">
    <subcellularLocation>
        <location evidence="1">Membrane</location>
        <topology evidence="1">Multi-pass membrane protein</topology>
    </subcellularLocation>
</comment>
<feature type="domain" description="ABC-2 type transporter transmembrane" evidence="6">
    <location>
        <begin position="442"/>
        <end position="627"/>
    </location>
</feature>
<feature type="transmembrane region" description="Helical" evidence="5">
    <location>
        <begin position="612"/>
        <end position="630"/>
    </location>
</feature>
<reference evidence="8" key="1">
    <citation type="journal article" date="2019" name="Int. J. Syst. Evol. Microbiol.">
        <title>The Global Catalogue of Microorganisms (GCM) 10K type strain sequencing project: providing services to taxonomists for standard genome sequencing and annotation.</title>
        <authorList>
            <consortium name="The Broad Institute Genomics Platform"/>
            <consortium name="The Broad Institute Genome Sequencing Center for Infectious Disease"/>
            <person name="Wu L."/>
            <person name="Ma J."/>
        </authorList>
    </citation>
    <scope>NUCLEOTIDE SEQUENCE [LARGE SCALE GENOMIC DNA]</scope>
    <source>
        <strain evidence="8">JCM 16898</strain>
    </source>
</reference>
<evidence type="ECO:0000256" key="2">
    <source>
        <dbReference type="ARBA" id="ARBA00022692"/>
    </source>
</evidence>
<dbReference type="PANTHER" id="PTHR43077">
    <property type="entry name" value="TRANSPORT PERMEASE YVFS-RELATED"/>
    <property type="match status" value="1"/>
</dbReference>
<feature type="transmembrane region" description="Helical" evidence="5">
    <location>
        <begin position="521"/>
        <end position="540"/>
    </location>
</feature>
<evidence type="ECO:0000256" key="1">
    <source>
        <dbReference type="ARBA" id="ARBA00004141"/>
    </source>
</evidence>
<feature type="domain" description="ABC-2 type transporter transmembrane" evidence="6">
    <location>
        <begin position="24"/>
        <end position="161"/>
    </location>
</feature>
<keyword evidence="2 5" id="KW-0812">Transmembrane</keyword>
<comment type="caution">
    <text evidence="7">The sequence shown here is derived from an EMBL/GenBank/DDBJ whole genome shotgun (WGS) entry which is preliminary data.</text>
</comment>
<keyword evidence="8" id="KW-1185">Reference proteome</keyword>
<evidence type="ECO:0000256" key="4">
    <source>
        <dbReference type="ARBA" id="ARBA00023136"/>
    </source>
</evidence>
<evidence type="ECO:0000256" key="5">
    <source>
        <dbReference type="SAM" id="Phobius"/>
    </source>
</evidence>
<sequence length="647" mass="67594">MTAIRLAWLELRRFRGPVRKFVPVLLILVPLLYGAMYLWANWDPYGKLDSVPVAVVNQDRPAQAKQGQRVDAGAQLVQQLKAARKFDWHFVDAAQAKDGLEHGSYFFTITIPPDFSGKLASATDPDPRRAGISIELNDANNYIAGIMTEVVQPELQDQVNSAAHAAYVRGIYGELSTVRDKLTTASDGAHRLVGATQVAQQGSATLESATGTLHDGAGQITDGAQQISQATAQLDGISRKLTKATADQLPGAAAALVTTASLAAQGLNTLHDATGQVKQQTSRGVADLTQLADAHPELRGDRLFQRALDDAGRLDGLAGQVDGQAAAGAANAGQALRSAKDIQGGIGDIQRQVLDSATPVRLIDSGAHSIADGAGTVTNGLGTLQQGSGTLHTAADQATSGAEDLSRVVDQGLDQIPPTDPAQVAKAADVLGSPVQIARHNLNPAGVYGRGLAPFFFGIALWVFGLFAYLLLRPVNLRALAGRVNAMSVAVAGWLPGAALGVAGAMVLYGVVDVGLGLDPVHAGLTVALLALGAASFVAIDHCLRTTLGAPGDALSLVLLILQLTSSGGLYPMPTTPGFFQVLNPILPMTYLIDGLRVTISGGLTSNLVRDFAVLAGFAALFLALTTLAVRRQRVWTIARLHPDVEL</sequence>
<dbReference type="InterPro" id="IPR017500">
    <property type="entry name" value="Phage_infect_YhgE_N"/>
</dbReference>
<name>A0ABP6WAA1_9PSEU</name>
<accession>A0ABP6WAA1</accession>
<evidence type="ECO:0000313" key="7">
    <source>
        <dbReference type="EMBL" id="GAA3546705.1"/>
    </source>
</evidence>
<dbReference type="NCBIfam" id="TIGR03061">
    <property type="entry name" value="pip_yhgE_Nterm"/>
    <property type="match status" value="1"/>
</dbReference>
<keyword evidence="4 5" id="KW-0472">Membrane</keyword>
<organism evidence="7 8">
    <name type="scientific">Amycolatopsis ultiminotia</name>
    <dbReference type="NCBI Taxonomy" id="543629"/>
    <lineage>
        <taxon>Bacteria</taxon>
        <taxon>Bacillati</taxon>
        <taxon>Actinomycetota</taxon>
        <taxon>Actinomycetes</taxon>
        <taxon>Pseudonocardiales</taxon>
        <taxon>Pseudonocardiaceae</taxon>
        <taxon>Amycolatopsis</taxon>
    </lineage>
</organism>
<dbReference type="Proteomes" id="UP001500689">
    <property type="component" value="Unassembled WGS sequence"/>
</dbReference>